<dbReference type="AlphaFoldDB" id="A0A813DMY6"/>
<dbReference type="EMBL" id="CAJNNV010002328">
    <property type="protein sequence ID" value="CAE8587016.1"/>
    <property type="molecule type" value="Genomic_DNA"/>
</dbReference>
<evidence type="ECO:0000256" key="1">
    <source>
        <dbReference type="SAM" id="MobiDB-lite"/>
    </source>
</evidence>
<dbReference type="EMBL" id="CAJNNV010000607">
    <property type="protein sequence ID" value="CAE8583110.1"/>
    <property type="molecule type" value="Genomic_DNA"/>
</dbReference>
<dbReference type="OrthoDB" id="484983at2759"/>
<evidence type="ECO:0000313" key="3">
    <source>
        <dbReference type="EMBL" id="CAE8587016.1"/>
    </source>
</evidence>
<keyword evidence="4" id="KW-1185">Reference proteome</keyword>
<gene>
    <name evidence="2" type="ORF">PGLA1383_LOCUS2097</name>
    <name evidence="3" type="ORF">PGLA1383_LOCUS5859</name>
</gene>
<protein>
    <submittedName>
        <fullName evidence="3">Uncharacterized protein</fullName>
    </submittedName>
</protein>
<name>A0A813DMY6_POLGL</name>
<reference evidence="3" key="1">
    <citation type="submission" date="2021-02" db="EMBL/GenBank/DDBJ databases">
        <authorList>
            <person name="Dougan E. K."/>
            <person name="Rhodes N."/>
            <person name="Thang M."/>
            <person name="Chan C."/>
        </authorList>
    </citation>
    <scope>NUCLEOTIDE SEQUENCE</scope>
</reference>
<feature type="non-terminal residue" evidence="3">
    <location>
        <position position="1"/>
    </location>
</feature>
<feature type="compositionally biased region" description="Basic and acidic residues" evidence="1">
    <location>
        <begin position="222"/>
        <end position="231"/>
    </location>
</feature>
<sequence>MTRKLDGIFEDTLVMADDVFCPRGVEYGRSTYQARVEPGMNYLLQVTATTNLPRLSRWDLFSGATVEEVKIYTPLARLRRPRLYIFGRSVGMLERKLPLLDGDSHGAHFLDREKMQLQLTLRGLPDGLLGSGSVVMQLLEVITSQVALFVDFDTFSERLFIQKVASTMGVHERCVFVADLQSGGQRWQSGTDGRRLALVTTILVTFEISEDPPALSADVLRDVPEDSRGGFDGDSSGPPRASPVEDVAIASVRALALQME</sequence>
<dbReference type="Proteomes" id="UP000654075">
    <property type="component" value="Unassembled WGS sequence"/>
</dbReference>
<comment type="caution">
    <text evidence="3">The sequence shown here is derived from an EMBL/GenBank/DDBJ whole genome shotgun (WGS) entry which is preliminary data.</text>
</comment>
<proteinExistence type="predicted"/>
<organism evidence="3 4">
    <name type="scientific">Polarella glacialis</name>
    <name type="common">Dinoflagellate</name>
    <dbReference type="NCBI Taxonomy" id="89957"/>
    <lineage>
        <taxon>Eukaryota</taxon>
        <taxon>Sar</taxon>
        <taxon>Alveolata</taxon>
        <taxon>Dinophyceae</taxon>
        <taxon>Suessiales</taxon>
        <taxon>Suessiaceae</taxon>
        <taxon>Polarella</taxon>
    </lineage>
</organism>
<evidence type="ECO:0000313" key="2">
    <source>
        <dbReference type="EMBL" id="CAE8583110.1"/>
    </source>
</evidence>
<accession>A0A813DMY6</accession>
<evidence type="ECO:0000313" key="4">
    <source>
        <dbReference type="Proteomes" id="UP000654075"/>
    </source>
</evidence>
<feature type="region of interest" description="Disordered" evidence="1">
    <location>
        <begin position="222"/>
        <end position="244"/>
    </location>
</feature>